<reference evidence="2 3" key="1">
    <citation type="submission" date="2019-10" db="EMBL/GenBank/DDBJ databases">
        <authorList>
            <person name="Karimi E."/>
        </authorList>
    </citation>
    <scope>NUCLEOTIDE SEQUENCE [LARGE SCALE GENOMIC DNA]</scope>
    <source>
        <strain evidence="2">Exiguobacterium sp. 9Y</strain>
    </source>
</reference>
<dbReference type="RefSeq" id="WP_159172998.1">
    <property type="nucleotide sequence ID" value="NZ_LR732311.1"/>
</dbReference>
<accession>A0A653I707</accession>
<proteinExistence type="predicted"/>
<evidence type="ECO:0000256" key="1">
    <source>
        <dbReference type="SAM" id="Phobius"/>
    </source>
</evidence>
<evidence type="ECO:0000313" key="3">
    <source>
        <dbReference type="Proteomes" id="UP000439752"/>
    </source>
</evidence>
<dbReference type="Proteomes" id="UP000439752">
    <property type="component" value="Unassembled WGS sequence"/>
</dbReference>
<dbReference type="EMBL" id="CABWKQ010000011">
    <property type="protein sequence ID" value="VWX34578.1"/>
    <property type="molecule type" value="Genomic_DNA"/>
</dbReference>
<keyword evidence="1" id="KW-0472">Membrane</keyword>
<sequence length="85" mass="9234">MILPFIGLVAGLFLLIVGTYFIRSKHAKQTPLEGHGSNVDNVDSFVLGILLSIGLIIFCSLTVRQYGYICIAGGLFVLYGVNSVW</sequence>
<feature type="transmembrane region" description="Helical" evidence="1">
    <location>
        <begin position="66"/>
        <end position="84"/>
    </location>
</feature>
<organism evidence="2 3">
    <name type="scientific">Exiguobacterium oxidotolerans</name>
    <dbReference type="NCBI Taxonomy" id="223958"/>
    <lineage>
        <taxon>Bacteria</taxon>
        <taxon>Bacillati</taxon>
        <taxon>Bacillota</taxon>
        <taxon>Bacilli</taxon>
        <taxon>Bacillales</taxon>
        <taxon>Bacillales Family XII. Incertae Sedis</taxon>
        <taxon>Exiguobacterium</taxon>
    </lineage>
</organism>
<protein>
    <submittedName>
        <fullName evidence="2">Uncharacterized protein</fullName>
    </submittedName>
</protein>
<feature type="transmembrane region" description="Helical" evidence="1">
    <location>
        <begin position="5"/>
        <end position="22"/>
    </location>
</feature>
<dbReference type="AlphaFoldDB" id="A0A653I707"/>
<keyword evidence="1" id="KW-1133">Transmembrane helix</keyword>
<keyword evidence="1" id="KW-0812">Transmembrane</keyword>
<gene>
    <name evidence="2" type="ORF">EXIGUO9Y_190052</name>
</gene>
<evidence type="ECO:0000313" key="2">
    <source>
        <dbReference type="EMBL" id="VWX34578.1"/>
    </source>
</evidence>
<keyword evidence="3" id="KW-1185">Reference proteome</keyword>
<feature type="transmembrane region" description="Helical" evidence="1">
    <location>
        <begin position="42"/>
        <end position="59"/>
    </location>
</feature>
<name>A0A653I707_9BACL</name>